<proteinExistence type="predicted"/>
<dbReference type="EMBL" id="JAUHHV010000008">
    <property type="protein sequence ID" value="KAK1416435.1"/>
    <property type="molecule type" value="Genomic_DNA"/>
</dbReference>
<dbReference type="PANTHER" id="PTHR37614:SF2">
    <property type="entry name" value="OS02G0121400 PROTEIN"/>
    <property type="match status" value="1"/>
</dbReference>
<name>A0AAD8K4U7_TARER</name>
<evidence type="ECO:0000256" key="1">
    <source>
        <dbReference type="SAM" id="Coils"/>
    </source>
</evidence>
<evidence type="ECO:0000313" key="2">
    <source>
        <dbReference type="EMBL" id="KAK1416435.1"/>
    </source>
</evidence>
<dbReference type="AlphaFoldDB" id="A0AAD8K4U7"/>
<gene>
    <name evidence="2" type="ORF">QVD17_32226</name>
</gene>
<dbReference type="Proteomes" id="UP001229421">
    <property type="component" value="Unassembled WGS sequence"/>
</dbReference>
<feature type="coiled-coil region" evidence="1">
    <location>
        <begin position="99"/>
        <end position="126"/>
    </location>
</feature>
<organism evidence="2 3">
    <name type="scientific">Tagetes erecta</name>
    <name type="common">African marigold</name>
    <dbReference type="NCBI Taxonomy" id="13708"/>
    <lineage>
        <taxon>Eukaryota</taxon>
        <taxon>Viridiplantae</taxon>
        <taxon>Streptophyta</taxon>
        <taxon>Embryophyta</taxon>
        <taxon>Tracheophyta</taxon>
        <taxon>Spermatophyta</taxon>
        <taxon>Magnoliopsida</taxon>
        <taxon>eudicotyledons</taxon>
        <taxon>Gunneridae</taxon>
        <taxon>Pentapetalae</taxon>
        <taxon>asterids</taxon>
        <taxon>campanulids</taxon>
        <taxon>Asterales</taxon>
        <taxon>Asteraceae</taxon>
        <taxon>Asteroideae</taxon>
        <taxon>Heliantheae alliance</taxon>
        <taxon>Tageteae</taxon>
        <taxon>Tagetes</taxon>
    </lineage>
</organism>
<dbReference type="PANTHER" id="PTHR37614">
    <property type="entry name" value="OS02G0121400 PROTEIN"/>
    <property type="match status" value="1"/>
</dbReference>
<protein>
    <submittedName>
        <fullName evidence="2">Uncharacterized protein</fullName>
    </submittedName>
</protein>
<reference evidence="2" key="1">
    <citation type="journal article" date="2023" name="bioRxiv">
        <title>Improved chromosome-level genome assembly for marigold (Tagetes erecta).</title>
        <authorList>
            <person name="Jiang F."/>
            <person name="Yuan L."/>
            <person name="Wang S."/>
            <person name="Wang H."/>
            <person name="Xu D."/>
            <person name="Wang A."/>
            <person name="Fan W."/>
        </authorList>
    </citation>
    <scope>NUCLEOTIDE SEQUENCE</scope>
    <source>
        <strain evidence="2">WSJ</strain>
        <tissue evidence="2">Leaf</tissue>
    </source>
</reference>
<keyword evidence="1" id="KW-0175">Coiled coil</keyword>
<sequence>MKQIVSGGGGGYIIPTDDEVEVVKILLTLPKILHKSEMIKRFSFVWGLKKKRSVLVSKSEPLSSPEMCKQPEIDADKSPSTTLCCLPSVKCKSPAPVKKDLKRKALDDLMESYNKVQQEREILLRETKAMKTLHQELTSTNLELKAIVQKVKYSRNIESYHPQMTMFAPSTQQLLAMPCSNGGGGGKYMVSRFMGRLIQLDPPVYNQIDPRVKIQEENCSQPLDYQSKYLMMESDLRLRAAAAAARKRRMLRMKENKSALLSIKLSRGCSR</sequence>
<keyword evidence="3" id="KW-1185">Reference proteome</keyword>
<evidence type="ECO:0000313" key="3">
    <source>
        <dbReference type="Proteomes" id="UP001229421"/>
    </source>
</evidence>
<accession>A0AAD8K4U7</accession>
<comment type="caution">
    <text evidence="2">The sequence shown here is derived from an EMBL/GenBank/DDBJ whole genome shotgun (WGS) entry which is preliminary data.</text>
</comment>